<dbReference type="PANTHER" id="PTHR34609">
    <property type="entry name" value="GEO08273P1-RELATED"/>
    <property type="match status" value="1"/>
</dbReference>
<proteinExistence type="predicted"/>
<evidence type="ECO:0000313" key="3">
    <source>
        <dbReference type="EMBL" id="THH15467.1"/>
    </source>
</evidence>
<dbReference type="PANTHER" id="PTHR34609:SF17">
    <property type="entry name" value="GEO08273P1-RELATED"/>
    <property type="match status" value="1"/>
</dbReference>
<gene>
    <name evidence="3" type="ORF">EW146_g5014</name>
</gene>
<feature type="non-terminal residue" evidence="3">
    <location>
        <position position="285"/>
    </location>
</feature>
<dbReference type="OrthoDB" id="3249582at2759"/>
<keyword evidence="4" id="KW-1185">Reference proteome</keyword>
<keyword evidence="2" id="KW-0472">Membrane</keyword>
<reference evidence="3 4" key="1">
    <citation type="submission" date="2019-02" db="EMBL/GenBank/DDBJ databases">
        <title>Genome sequencing of the rare red list fungi Bondarzewia mesenterica.</title>
        <authorList>
            <person name="Buettner E."/>
            <person name="Kellner H."/>
        </authorList>
    </citation>
    <scope>NUCLEOTIDE SEQUENCE [LARGE SCALE GENOMIC DNA]</scope>
    <source>
        <strain evidence="3 4">DSM 108281</strain>
    </source>
</reference>
<name>A0A4S4LTT1_9AGAM</name>
<dbReference type="Proteomes" id="UP000310158">
    <property type="component" value="Unassembled WGS sequence"/>
</dbReference>
<dbReference type="EMBL" id="SGPL01000208">
    <property type="protein sequence ID" value="THH15467.1"/>
    <property type="molecule type" value="Genomic_DNA"/>
</dbReference>
<feature type="transmembrane region" description="Helical" evidence="2">
    <location>
        <begin position="62"/>
        <end position="85"/>
    </location>
</feature>
<evidence type="ECO:0000313" key="4">
    <source>
        <dbReference type="Proteomes" id="UP000310158"/>
    </source>
</evidence>
<comment type="caution">
    <text evidence="3">The sequence shown here is derived from an EMBL/GenBank/DDBJ whole genome shotgun (WGS) entry which is preliminary data.</text>
</comment>
<evidence type="ECO:0000256" key="1">
    <source>
        <dbReference type="SAM" id="MobiDB-lite"/>
    </source>
</evidence>
<feature type="transmembrane region" description="Helical" evidence="2">
    <location>
        <begin position="21"/>
        <end position="47"/>
    </location>
</feature>
<accession>A0A4S4LTT1</accession>
<feature type="transmembrane region" description="Helical" evidence="2">
    <location>
        <begin position="97"/>
        <end position="118"/>
    </location>
</feature>
<feature type="region of interest" description="Disordered" evidence="1">
    <location>
        <begin position="263"/>
        <end position="285"/>
    </location>
</feature>
<dbReference type="AlphaFoldDB" id="A0A4S4LTT1"/>
<evidence type="ECO:0000256" key="2">
    <source>
        <dbReference type="SAM" id="Phobius"/>
    </source>
</evidence>
<keyword evidence="2" id="KW-1133">Transmembrane helix</keyword>
<dbReference type="InterPro" id="IPR053077">
    <property type="entry name" value="MARVEL_domain_protein_3"/>
</dbReference>
<feature type="transmembrane region" description="Helical" evidence="2">
    <location>
        <begin position="145"/>
        <end position="169"/>
    </location>
</feature>
<organism evidence="3 4">
    <name type="scientific">Bondarzewia mesenterica</name>
    <dbReference type="NCBI Taxonomy" id="1095465"/>
    <lineage>
        <taxon>Eukaryota</taxon>
        <taxon>Fungi</taxon>
        <taxon>Dikarya</taxon>
        <taxon>Basidiomycota</taxon>
        <taxon>Agaricomycotina</taxon>
        <taxon>Agaricomycetes</taxon>
        <taxon>Russulales</taxon>
        <taxon>Bondarzewiaceae</taxon>
        <taxon>Bondarzewia</taxon>
    </lineage>
</organism>
<protein>
    <submittedName>
        <fullName evidence="3">Uncharacterized protein</fullName>
    </submittedName>
</protein>
<sequence>MGFFSGIKYWFFERHRFCCCLPVRAGVIIMSFLNLVVSALLSIIVWYEVASTPTLDGTERGSFIGIGIVETLLALVSVLGFVGAVVRKQSFVTVYCYALYVHFVINLAVAGYFLYVILHAEQADAVKACKDAIQNTGTQDQCLGLLHIAAGLFGGLAGFLLLLELYGALMATRYVHQVKTEKRKARLPLNLRRSTDGSGLMSGYVRYTDANGEAWYDPVAPKDHERPESMYSYAAPYHAAEVGTAFSPSHRAGVPSEEYGRERWAYAGGEDEEKGVGSRGMDVEV</sequence>
<keyword evidence="2" id="KW-0812">Transmembrane</keyword>